<dbReference type="EMBL" id="SDPP02000001">
    <property type="protein sequence ID" value="KAA1380524.1"/>
    <property type="molecule type" value="Genomic_DNA"/>
</dbReference>
<reference evidence="1" key="1">
    <citation type="submission" date="2019-09" db="EMBL/GenBank/DDBJ databases">
        <authorList>
            <person name="Li J."/>
        </authorList>
    </citation>
    <scope>NUCLEOTIDE SEQUENCE [LARGE SCALE GENOMIC DNA]</scope>
    <source>
        <strain evidence="1">NRBC 14897</strain>
    </source>
</reference>
<proteinExistence type="predicted"/>
<dbReference type="AlphaFoldDB" id="A0A641AQZ2"/>
<keyword evidence="2" id="KW-1185">Reference proteome</keyword>
<protein>
    <submittedName>
        <fullName evidence="1">Uncharacterized protein</fullName>
    </submittedName>
</protein>
<dbReference type="Proteomes" id="UP001515100">
    <property type="component" value="Unassembled WGS sequence"/>
</dbReference>
<evidence type="ECO:0000313" key="2">
    <source>
        <dbReference type="Proteomes" id="UP001515100"/>
    </source>
</evidence>
<dbReference type="OrthoDB" id="9813918at2"/>
<comment type="caution">
    <text evidence="1">The sequence shown here is derived from an EMBL/GenBank/DDBJ whole genome shotgun (WGS) entry which is preliminary data.</text>
</comment>
<gene>
    <name evidence="1" type="ORF">ESP62_004930</name>
</gene>
<evidence type="ECO:0000313" key="1">
    <source>
        <dbReference type="EMBL" id="KAA1380524.1"/>
    </source>
</evidence>
<accession>A0A641AQZ2</accession>
<organism evidence="1 2">
    <name type="scientific">Aeromicrobium fastidiosum</name>
    <dbReference type="NCBI Taxonomy" id="52699"/>
    <lineage>
        <taxon>Bacteria</taxon>
        <taxon>Bacillati</taxon>
        <taxon>Actinomycetota</taxon>
        <taxon>Actinomycetes</taxon>
        <taxon>Propionibacteriales</taxon>
        <taxon>Nocardioidaceae</taxon>
        <taxon>Aeromicrobium</taxon>
    </lineage>
</organism>
<sequence length="521" mass="57253">MSTLERPAYRVSIENVDQGWTHTIEHREAPPAWEDVTALLIDDFTMGWGLAGPPPSQMASDTVSFKFYARFAEHVPVLEVGDLLEVNLDRPGPDGTLIPYMHFVGRTTDPQALAVPGRGITLTVGAVGILLDLVGELDRTDATAVGGFDVEYDLMTRVLHYHAGLAIAEHYPRQFTRLTAYQGRFSLQEYVTRALNGAVGPNGAYAAVLRYARNWVDTTGNWATFPTDYGTLVHYYMQKWLLKMPPPLNFVSYGRRVALGPNAETVDQITTLSSSYIDAPTDWTKSRDDLVNIVNITYTAALSGDPITGPEEIGDKVASVQDNASRNRYGPAQIDVATLVIAADVNDVAQAYLNGSPGSLAWSVPQLVVHTKLMDDDELDQLAPTFFPHPLPREDTAGRFFIVTEIDELTAIAGTAAAMQLVGATFSISRGDLTITCNMRPMPTPSFATSITYDDIAGTNIAPTFWQYPTVWGDLEPLSLTYDDVPTDAVWTSPSPTVNWLALDQFYIDPALDWDELTYTD</sequence>
<name>A0A641AQZ2_9ACTN</name>
<dbReference type="RefSeq" id="WP_129181073.1">
    <property type="nucleotide sequence ID" value="NZ_JAGIOG010000001.1"/>
</dbReference>